<protein>
    <recommendedName>
        <fullName evidence="7">Hydrogenase maturation protease</fullName>
    </recommendedName>
</protein>
<evidence type="ECO:0000256" key="2">
    <source>
        <dbReference type="ARBA" id="ARBA00022670"/>
    </source>
</evidence>
<gene>
    <name evidence="5" type="ORF">A6M21_14375</name>
</gene>
<comment type="caution">
    <text evidence="5">The sequence shown here is derived from an EMBL/GenBank/DDBJ whole genome shotgun (WGS) entry which is preliminary data.</text>
</comment>
<evidence type="ECO:0000256" key="1">
    <source>
        <dbReference type="ARBA" id="ARBA00006814"/>
    </source>
</evidence>
<dbReference type="InterPro" id="IPR000671">
    <property type="entry name" value="Peptidase_A31"/>
</dbReference>
<evidence type="ECO:0000256" key="4">
    <source>
        <dbReference type="ARBA" id="ARBA00022801"/>
    </source>
</evidence>
<organism evidence="5 6">
    <name type="scientific">Desulfotomaculum copahuensis</name>
    <dbReference type="NCBI Taxonomy" id="1838280"/>
    <lineage>
        <taxon>Bacteria</taxon>
        <taxon>Bacillati</taxon>
        <taxon>Bacillota</taxon>
        <taxon>Clostridia</taxon>
        <taxon>Eubacteriales</taxon>
        <taxon>Desulfotomaculaceae</taxon>
        <taxon>Desulfotomaculum</taxon>
    </lineage>
</organism>
<dbReference type="InterPro" id="IPR023430">
    <property type="entry name" value="Pept_HybD-like_dom_sf"/>
</dbReference>
<accession>A0A1B7LBU7</accession>
<evidence type="ECO:0000313" key="5">
    <source>
        <dbReference type="EMBL" id="OAT79948.1"/>
    </source>
</evidence>
<evidence type="ECO:0000256" key="3">
    <source>
        <dbReference type="ARBA" id="ARBA00022750"/>
    </source>
</evidence>
<keyword evidence="3" id="KW-0064">Aspartyl protease</keyword>
<dbReference type="AlphaFoldDB" id="A0A1B7LBU7"/>
<dbReference type="Proteomes" id="UP000078532">
    <property type="component" value="Unassembled WGS sequence"/>
</dbReference>
<dbReference type="CDD" id="cd00518">
    <property type="entry name" value="H2MP"/>
    <property type="match status" value="1"/>
</dbReference>
<dbReference type="PANTHER" id="PTHR30302:SF1">
    <property type="entry name" value="HYDROGENASE 2 MATURATION PROTEASE"/>
    <property type="match status" value="1"/>
</dbReference>
<proteinExistence type="inferred from homology"/>
<evidence type="ECO:0000313" key="6">
    <source>
        <dbReference type="Proteomes" id="UP000078532"/>
    </source>
</evidence>
<keyword evidence="4" id="KW-0378">Hydrolase</keyword>
<sequence length="163" mass="17503">MPHKIFTMIKYDVLVLGLGNILMSDDGLGIRVVEKLKEKKWPSGALILEAGTALISCLAEISHSRHAIAVDAVRAGGISGTIYRLTDEELIRSAYGEQDGHGFSLPAAIELARSLTGFPDSLVIYGVEPQDVKPGLLISPPVERALPVVTGAITEEIFKLTIK</sequence>
<dbReference type="EMBL" id="LYVF01000186">
    <property type="protein sequence ID" value="OAT79948.1"/>
    <property type="molecule type" value="Genomic_DNA"/>
</dbReference>
<dbReference type="GO" id="GO:0016485">
    <property type="term" value="P:protein processing"/>
    <property type="evidence" value="ECO:0007669"/>
    <property type="project" value="TreeGrafter"/>
</dbReference>
<dbReference type="Pfam" id="PF01750">
    <property type="entry name" value="HycI"/>
    <property type="match status" value="1"/>
</dbReference>
<dbReference type="NCBIfam" id="TIGR00072">
    <property type="entry name" value="hydrog_prot"/>
    <property type="match status" value="1"/>
</dbReference>
<keyword evidence="2" id="KW-0645">Protease</keyword>
<comment type="similarity">
    <text evidence="1">Belongs to the peptidase A31 family.</text>
</comment>
<reference evidence="5 6" key="1">
    <citation type="submission" date="2016-04" db="EMBL/GenBank/DDBJ databases">
        <authorList>
            <person name="Evans L.H."/>
            <person name="Alamgir A."/>
            <person name="Owens N."/>
            <person name="Weber N.D."/>
            <person name="Virtaneva K."/>
            <person name="Barbian K."/>
            <person name="Babar A."/>
            <person name="Rosenke K."/>
        </authorList>
    </citation>
    <scope>NUCLEOTIDE SEQUENCE [LARGE SCALE GENOMIC DNA]</scope>
    <source>
        <strain evidence="5 6">LMa1</strain>
    </source>
</reference>
<keyword evidence="6" id="KW-1185">Reference proteome</keyword>
<name>A0A1B7LBU7_9FIRM</name>
<dbReference type="PANTHER" id="PTHR30302">
    <property type="entry name" value="HYDROGENASE 1 MATURATION PROTEASE"/>
    <property type="match status" value="1"/>
</dbReference>
<dbReference type="GO" id="GO:0008047">
    <property type="term" value="F:enzyme activator activity"/>
    <property type="evidence" value="ECO:0007669"/>
    <property type="project" value="InterPro"/>
</dbReference>
<evidence type="ECO:0008006" key="7">
    <source>
        <dbReference type="Google" id="ProtNLM"/>
    </source>
</evidence>
<dbReference type="GO" id="GO:0004190">
    <property type="term" value="F:aspartic-type endopeptidase activity"/>
    <property type="evidence" value="ECO:0007669"/>
    <property type="project" value="UniProtKB-KW"/>
</dbReference>
<dbReference type="Gene3D" id="3.40.50.1450">
    <property type="entry name" value="HybD-like"/>
    <property type="match status" value="1"/>
</dbReference>
<dbReference type="STRING" id="1838280.A6M21_14375"/>
<dbReference type="PRINTS" id="PR00446">
    <property type="entry name" value="HYDRGNUPTAKE"/>
</dbReference>
<dbReference type="SUPFAM" id="SSF53163">
    <property type="entry name" value="HybD-like"/>
    <property type="match status" value="1"/>
</dbReference>